<dbReference type="NCBIfam" id="TIGR00116">
    <property type="entry name" value="tsf"/>
    <property type="match status" value="1"/>
</dbReference>
<dbReference type="InterPro" id="IPR018101">
    <property type="entry name" value="Transl_elong_Ts_CS"/>
</dbReference>
<evidence type="ECO:0000256" key="6">
    <source>
        <dbReference type="HAMAP-Rule" id="MF_00050"/>
    </source>
</evidence>
<name>A0A1W7CU17_9ACTN</name>
<dbReference type="PANTHER" id="PTHR11741:SF0">
    <property type="entry name" value="ELONGATION FACTOR TS, MITOCHONDRIAL"/>
    <property type="match status" value="1"/>
</dbReference>
<dbReference type="FunFam" id="1.10.286.20:FF:000001">
    <property type="entry name" value="Elongation factor Ts"/>
    <property type="match status" value="1"/>
</dbReference>
<evidence type="ECO:0000256" key="4">
    <source>
        <dbReference type="ARBA" id="ARBA00022917"/>
    </source>
</evidence>
<dbReference type="PROSITE" id="PS01126">
    <property type="entry name" value="EF_TS_1"/>
    <property type="match status" value="1"/>
</dbReference>
<gene>
    <name evidence="6" type="primary">tsf</name>
    <name evidence="10" type="ORF">CAG99_04700</name>
</gene>
<sequence>MANFTAADVKKLRELSGAGMMDCKKALDEAEGDVTKAVEILRVKGQKGVAKRESRTAENGAVVALIADDHTSGVLVELKCETDFVAKGEKFQAVAQAIAEHVFATAPADLATLLVSEIEPGKSVKDYVDEANASLGEKIVLDRYARLSGGYVASYLHRTSPDLPPQVGVLVELDRENADAAKDVAQHIAAFAPRFLTREDVPEDVVENERRIAEATAREEGKPEAALPKIVEGRVNGFFKENVVLNQPFAKDNKKTVQKVLTEEGVALNGFARFRVGA</sequence>
<dbReference type="CDD" id="cd14275">
    <property type="entry name" value="UBA_EF-Ts"/>
    <property type="match status" value="1"/>
</dbReference>
<reference evidence="10 11" key="1">
    <citation type="submission" date="2017-05" db="EMBL/GenBank/DDBJ databases">
        <title>Complete genome sequence of Streptomyces sp. SCSIO 03032 revealed the diverse biosynthetic pathways for its bioactive secondary metabolites.</title>
        <authorList>
            <person name="Ma L."/>
            <person name="Zhu Y."/>
            <person name="Zhang W."/>
            <person name="Zhang G."/>
            <person name="Tian X."/>
            <person name="Zhang S."/>
            <person name="Zhang C."/>
        </authorList>
    </citation>
    <scope>NUCLEOTIDE SEQUENCE [LARGE SCALE GENOMIC DNA]</scope>
    <source>
        <strain evidence="10 11">SCSIO 03032</strain>
    </source>
</reference>
<dbReference type="EMBL" id="CP021121">
    <property type="protein sequence ID" value="ARQ68235.1"/>
    <property type="molecule type" value="Genomic_DNA"/>
</dbReference>
<dbReference type="InterPro" id="IPR009060">
    <property type="entry name" value="UBA-like_sf"/>
</dbReference>
<dbReference type="Proteomes" id="UP000194218">
    <property type="component" value="Chromosome"/>
</dbReference>
<keyword evidence="11" id="KW-1185">Reference proteome</keyword>
<evidence type="ECO:0000313" key="10">
    <source>
        <dbReference type="EMBL" id="ARQ68235.1"/>
    </source>
</evidence>
<comment type="function">
    <text evidence="5 6 7">Associates with the EF-Tu.GDP complex and induces the exchange of GDP to GTP. It remains bound to the aminoacyl-tRNA.EF-Tu.GTP complex up to the GTP hydrolysis stage on the ribosome.</text>
</comment>
<proteinExistence type="inferred from homology"/>
<dbReference type="SUPFAM" id="SSF54713">
    <property type="entry name" value="Elongation factor Ts (EF-Ts), dimerisation domain"/>
    <property type="match status" value="2"/>
</dbReference>
<feature type="region of interest" description="Involved in Mg(2+) ion dislocation from EF-Tu" evidence="6">
    <location>
        <begin position="82"/>
        <end position="85"/>
    </location>
</feature>
<feature type="domain" description="Translation elongation factor EFTs/EF1B dimerisation" evidence="9">
    <location>
        <begin position="73"/>
        <end position="277"/>
    </location>
</feature>
<evidence type="ECO:0000256" key="5">
    <source>
        <dbReference type="ARBA" id="ARBA00025453"/>
    </source>
</evidence>
<keyword evidence="6" id="KW-0963">Cytoplasm</keyword>
<dbReference type="HAMAP" id="MF_00050">
    <property type="entry name" value="EF_Ts"/>
    <property type="match status" value="1"/>
</dbReference>
<comment type="similarity">
    <text evidence="1 6 7">Belongs to the EF-Ts family.</text>
</comment>
<dbReference type="Gene3D" id="1.10.286.20">
    <property type="match status" value="1"/>
</dbReference>
<dbReference type="InterPro" id="IPR014039">
    <property type="entry name" value="Transl_elong_EFTs/EF1B_dimer"/>
</dbReference>
<organism evidence="10 11">
    <name type="scientific">Streptomyces marincola</name>
    <dbReference type="NCBI Taxonomy" id="2878388"/>
    <lineage>
        <taxon>Bacteria</taxon>
        <taxon>Bacillati</taxon>
        <taxon>Actinomycetota</taxon>
        <taxon>Actinomycetes</taxon>
        <taxon>Kitasatosporales</taxon>
        <taxon>Streptomycetaceae</taxon>
        <taxon>Streptomyces</taxon>
    </lineage>
</organism>
<dbReference type="InterPro" id="IPR001816">
    <property type="entry name" value="Transl_elong_EFTs/EF1B"/>
</dbReference>
<evidence type="ECO:0000313" key="11">
    <source>
        <dbReference type="Proteomes" id="UP000194218"/>
    </source>
</evidence>
<dbReference type="Pfam" id="PF00889">
    <property type="entry name" value="EF_TS"/>
    <property type="match status" value="1"/>
</dbReference>
<dbReference type="AlphaFoldDB" id="A0A1W7CU17"/>
<dbReference type="PROSITE" id="PS01127">
    <property type="entry name" value="EF_TS_2"/>
    <property type="match status" value="1"/>
</dbReference>
<evidence type="ECO:0000256" key="1">
    <source>
        <dbReference type="ARBA" id="ARBA00005532"/>
    </source>
</evidence>
<keyword evidence="3 6" id="KW-0251">Elongation factor</keyword>
<dbReference type="PANTHER" id="PTHR11741">
    <property type="entry name" value="ELONGATION FACTOR TS"/>
    <property type="match status" value="1"/>
</dbReference>
<accession>A0A1W7CU17</accession>
<dbReference type="FunFam" id="1.10.8.10:FF:000001">
    <property type="entry name" value="Elongation factor Ts"/>
    <property type="match status" value="1"/>
</dbReference>
<evidence type="ECO:0000256" key="7">
    <source>
        <dbReference type="RuleBase" id="RU000642"/>
    </source>
</evidence>
<evidence type="ECO:0000259" key="9">
    <source>
        <dbReference type="Pfam" id="PF00889"/>
    </source>
</evidence>
<dbReference type="OrthoDB" id="9808348at2"/>
<protein>
    <recommendedName>
        <fullName evidence="2 6">Elongation factor Ts</fullName>
        <shortName evidence="6">EF-Ts</shortName>
    </recommendedName>
</protein>
<dbReference type="GO" id="GO:0003746">
    <property type="term" value="F:translation elongation factor activity"/>
    <property type="evidence" value="ECO:0007669"/>
    <property type="project" value="UniProtKB-UniRule"/>
</dbReference>
<evidence type="ECO:0000256" key="8">
    <source>
        <dbReference type="RuleBase" id="RU000643"/>
    </source>
</evidence>
<comment type="subcellular location">
    <subcellularLocation>
        <location evidence="6 8">Cytoplasm</location>
    </subcellularLocation>
</comment>
<dbReference type="Gene3D" id="3.30.479.20">
    <property type="entry name" value="Elongation factor Ts, dimerisation domain"/>
    <property type="match status" value="2"/>
</dbReference>
<evidence type="ECO:0000256" key="2">
    <source>
        <dbReference type="ARBA" id="ARBA00016956"/>
    </source>
</evidence>
<dbReference type="GO" id="GO:0005737">
    <property type="term" value="C:cytoplasm"/>
    <property type="evidence" value="ECO:0007669"/>
    <property type="project" value="UniProtKB-SubCell"/>
</dbReference>
<dbReference type="SUPFAM" id="SSF46934">
    <property type="entry name" value="UBA-like"/>
    <property type="match status" value="1"/>
</dbReference>
<evidence type="ECO:0000256" key="3">
    <source>
        <dbReference type="ARBA" id="ARBA00022768"/>
    </source>
</evidence>
<keyword evidence="4 6" id="KW-0648">Protein biosynthesis</keyword>
<dbReference type="InterPro" id="IPR036402">
    <property type="entry name" value="EF-Ts_dimer_sf"/>
</dbReference>
<dbReference type="Gene3D" id="1.10.8.10">
    <property type="entry name" value="DNA helicase RuvA subunit, C-terminal domain"/>
    <property type="match status" value="1"/>
</dbReference>
<dbReference type="RefSeq" id="WP_086157747.1">
    <property type="nucleotide sequence ID" value="NZ_CP021121.1"/>
</dbReference>
<dbReference type="KEGG" id="smao:CAG99_04700"/>